<evidence type="ECO:0000313" key="1">
    <source>
        <dbReference type="EMBL" id="HCO22536.1"/>
    </source>
</evidence>
<dbReference type="AlphaFoldDB" id="A0A3D3R1R3"/>
<evidence type="ECO:0000313" key="2">
    <source>
        <dbReference type="Proteomes" id="UP000263642"/>
    </source>
</evidence>
<name>A0A3D3R1R3_9PLAN</name>
<dbReference type="EMBL" id="DQAY01000036">
    <property type="protein sequence ID" value="HCO22536.1"/>
    <property type="molecule type" value="Genomic_DNA"/>
</dbReference>
<protein>
    <submittedName>
        <fullName evidence="1">Uncharacterized protein</fullName>
    </submittedName>
</protein>
<gene>
    <name evidence="1" type="ORF">DIT97_05535</name>
</gene>
<organism evidence="1 2">
    <name type="scientific">Gimesia maris</name>
    <dbReference type="NCBI Taxonomy" id="122"/>
    <lineage>
        <taxon>Bacteria</taxon>
        <taxon>Pseudomonadati</taxon>
        <taxon>Planctomycetota</taxon>
        <taxon>Planctomycetia</taxon>
        <taxon>Planctomycetales</taxon>
        <taxon>Planctomycetaceae</taxon>
        <taxon>Gimesia</taxon>
    </lineage>
</organism>
<sequence length="86" mass="9909">MQDIGFKAIVRRSPDCFIHVTGTEYTNRIETTVDSLSDVPWQTTHHIFATVFRQASFEFTDLTKNIQFLLSKPANKVQTGYTLQQK</sequence>
<accession>A0A3D3R1R3</accession>
<dbReference type="Proteomes" id="UP000263642">
    <property type="component" value="Unassembled WGS sequence"/>
</dbReference>
<comment type="caution">
    <text evidence="1">The sequence shown here is derived from an EMBL/GenBank/DDBJ whole genome shotgun (WGS) entry which is preliminary data.</text>
</comment>
<proteinExistence type="predicted"/>
<reference evidence="1 2" key="1">
    <citation type="journal article" date="2018" name="Nat. Biotechnol.">
        <title>A standardized bacterial taxonomy based on genome phylogeny substantially revises the tree of life.</title>
        <authorList>
            <person name="Parks D.H."/>
            <person name="Chuvochina M."/>
            <person name="Waite D.W."/>
            <person name="Rinke C."/>
            <person name="Skarshewski A."/>
            <person name="Chaumeil P.A."/>
            <person name="Hugenholtz P."/>
        </authorList>
    </citation>
    <scope>NUCLEOTIDE SEQUENCE [LARGE SCALE GENOMIC DNA]</scope>
    <source>
        <strain evidence="1">UBA9375</strain>
    </source>
</reference>